<feature type="chain" id="PRO_5017468389" description="Secreted protein" evidence="1">
    <location>
        <begin position="32"/>
        <end position="192"/>
    </location>
</feature>
<dbReference type="AlphaFoldDB" id="A0A399NS38"/>
<reference evidence="2 3" key="1">
    <citation type="submission" date="2018-08" db="EMBL/GenBank/DDBJ databases">
        <title>Genome Sequence of Clavibacter michiganensis Subspecies type strains, and the Atypical Peach-Colored Strains Isolated from Tomato.</title>
        <authorList>
            <person name="Osdaghi E."/>
            <person name="Portier P."/>
            <person name="Briand M."/>
            <person name="Jacques M.-A."/>
        </authorList>
    </citation>
    <scope>NUCLEOTIDE SEQUENCE [LARGE SCALE GENOMIC DNA]</scope>
    <source>
        <strain evidence="2 3">CFBP 7493</strain>
    </source>
</reference>
<proteinExistence type="predicted"/>
<dbReference type="RefSeq" id="WP_043585532.1">
    <property type="nucleotide sequence ID" value="NZ_QWEC01000124.1"/>
</dbReference>
<dbReference type="EMBL" id="QWEC01000124">
    <property type="protein sequence ID" value="RII96973.1"/>
    <property type="molecule type" value="Genomic_DNA"/>
</dbReference>
<evidence type="ECO:0000256" key="1">
    <source>
        <dbReference type="SAM" id="SignalP"/>
    </source>
</evidence>
<feature type="signal peptide" evidence="1">
    <location>
        <begin position="1"/>
        <end position="31"/>
    </location>
</feature>
<gene>
    <name evidence="2" type="ORF">DZF96_09245</name>
</gene>
<sequence length="192" mass="19568">MHMQFRPRTAAVVMALGAIVASTSIALPAHAATEDAGPAAAVTSSSAPMSFRGYDTSVAEAHGYRIVTDAHGRQTSVPVSAEAKSEVVLDNALPGDCGSSFVNATKLANDTLAINTGYQVPFPVAEKTWRVTAVSVFDSHTFPWDGPSGGAWSAQAAATLVGPGVAGVTLSSHVIGDDGTVCYSAGPTDTFD</sequence>
<evidence type="ECO:0000313" key="3">
    <source>
        <dbReference type="Proteomes" id="UP000266298"/>
    </source>
</evidence>
<evidence type="ECO:0008006" key="4">
    <source>
        <dbReference type="Google" id="ProtNLM"/>
    </source>
</evidence>
<protein>
    <recommendedName>
        <fullName evidence="4">Secreted protein</fullName>
    </recommendedName>
</protein>
<organism evidence="2 3">
    <name type="scientific">Clavibacter michiganensis</name>
    <dbReference type="NCBI Taxonomy" id="28447"/>
    <lineage>
        <taxon>Bacteria</taxon>
        <taxon>Bacillati</taxon>
        <taxon>Actinomycetota</taxon>
        <taxon>Actinomycetes</taxon>
        <taxon>Micrococcales</taxon>
        <taxon>Microbacteriaceae</taxon>
        <taxon>Clavibacter</taxon>
    </lineage>
</organism>
<keyword evidence="1" id="KW-0732">Signal</keyword>
<evidence type="ECO:0000313" key="2">
    <source>
        <dbReference type="EMBL" id="RII96973.1"/>
    </source>
</evidence>
<comment type="caution">
    <text evidence="2">The sequence shown here is derived from an EMBL/GenBank/DDBJ whole genome shotgun (WGS) entry which is preliminary data.</text>
</comment>
<name>A0A399NS38_9MICO</name>
<dbReference type="Proteomes" id="UP000266298">
    <property type="component" value="Unassembled WGS sequence"/>
</dbReference>
<accession>A0A399NS38</accession>